<dbReference type="Proteomes" id="UP000273405">
    <property type="component" value="Unassembled WGS sequence"/>
</dbReference>
<dbReference type="PANTHER" id="PTHR30295:SF1">
    <property type="entry name" value="DNA PROTECTION DURING STARVATION PROTEIN"/>
    <property type="match status" value="1"/>
</dbReference>
<dbReference type="InterPro" id="IPR012347">
    <property type="entry name" value="Ferritin-like"/>
</dbReference>
<sequence length="204" mass="23303">MSGPQPFVADLQELHRRAREHMEEGALEDADRGVTALKLLNDALAISVVRVQRYTSHYLSVKGPHREAVKQEFGPHARQEQEHALRLAERLRQLGGWPDFKPEGLRSLDPSPPFDVQDRWDWIREELEAEELTLQIYRELLLYFADRDPVTRQLLEDLLSNEEAHARDLEARLRDSRPRPGSAPSDPAPDPTGSNAGRPRRPSA</sequence>
<dbReference type="InterPro" id="IPR008331">
    <property type="entry name" value="Ferritin_DPS_dom"/>
</dbReference>
<proteinExistence type="predicted"/>
<dbReference type="Pfam" id="PF00210">
    <property type="entry name" value="Ferritin"/>
    <property type="match status" value="1"/>
</dbReference>
<keyword evidence="1" id="KW-0409">Iron storage</keyword>
<dbReference type="OrthoDB" id="9800505at2"/>
<keyword evidence="2" id="KW-0408">Iron</keyword>
<dbReference type="Gene3D" id="1.20.1260.10">
    <property type="match status" value="1"/>
</dbReference>
<feature type="domain" description="Ferritin/DPS" evidence="4">
    <location>
        <begin position="38"/>
        <end position="175"/>
    </location>
</feature>
<dbReference type="GO" id="GO:0005829">
    <property type="term" value="C:cytosol"/>
    <property type="evidence" value="ECO:0007669"/>
    <property type="project" value="TreeGrafter"/>
</dbReference>
<evidence type="ECO:0000256" key="1">
    <source>
        <dbReference type="ARBA" id="ARBA00022434"/>
    </source>
</evidence>
<feature type="region of interest" description="Disordered" evidence="3">
    <location>
        <begin position="166"/>
        <end position="204"/>
    </location>
</feature>
<keyword evidence="6" id="KW-1185">Reference proteome</keyword>
<dbReference type="InterPro" id="IPR009078">
    <property type="entry name" value="Ferritin-like_SF"/>
</dbReference>
<evidence type="ECO:0000256" key="3">
    <source>
        <dbReference type="SAM" id="MobiDB-lite"/>
    </source>
</evidence>
<dbReference type="PANTHER" id="PTHR30295">
    <property type="entry name" value="BACTERIOFERRITIN"/>
    <property type="match status" value="1"/>
</dbReference>
<feature type="compositionally biased region" description="Basic and acidic residues" evidence="3">
    <location>
        <begin position="166"/>
        <end position="178"/>
    </location>
</feature>
<dbReference type="SUPFAM" id="SSF47240">
    <property type="entry name" value="Ferritin-like"/>
    <property type="match status" value="1"/>
</dbReference>
<name>A0A3A8NBV5_9BACT</name>
<dbReference type="RefSeq" id="WP_120626537.1">
    <property type="nucleotide sequence ID" value="NZ_RAWG01000106.1"/>
</dbReference>
<evidence type="ECO:0000313" key="6">
    <source>
        <dbReference type="Proteomes" id="UP000273405"/>
    </source>
</evidence>
<dbReference type="AlphaFoldDB" id="A0A3A8NBV5"/>
<evidence type="ECO:0000256" key="2">
    <source>
        <dbReference type="ARBA" id="ARBA00023004"/>
    </source>
</evidence>
<evidence type="ECO:0000259" key="4">
    <source>
        <dbReference type="Pfam" id="PF00210"/>
    </source>
</evidence>
<evidence type="ECO:0000313" key="5">
    <source>
        <dbReference type="EMBL" id="RKH41463.1"/>
    </source>
</evidence>
<organism evidence="5 6">
    <name type="scientific">Corallococcus sicarius</name>
    <dbReference type="NCBI Taxonomy" id="2316726"/>
    <lineage>
        <taxon>Bacteria</taxon>
        <taxon>Pseudomonadati</taxon>
        <taxon>Myxococcota</taxon>
        <taxon>Myxococcia</taxon>
        <taxon>Myxococcales</taxon>
        <taxon>Cystobacterineae</taxon>
        <taxon>Myxococcaceae</taxon>
        <taxon>Corallococcus</taxon>
    </lineage>
</organism>
<dbReference type="GO" id="GO:0008199">
    <property type="term" value="F:ferric iron binding"/>
    <property type="evidence" value="ECO:0007669"/>
    <property type="project" value="InterPro"/>
</dbReference>
<dbReference type="GO" id="GO:0004322">
    <property type="term" value="F:ferroxidase activity"/>
    <property type="evidence" value="ECO:0007669"/>
    <property type="project" value="TreeGrafter"/>
</dbReference>
<reference evidence="6" key="1">
    <citation type="submission" date="2018-09" db="EMBL/GenBank/DDBJ databases">
        <authorList>
            <person name="Livingstone P.G."/>
            <person name="Whitworth D.E."/>
        </authorList>
    </citation>
    <scope>NUCLEOTIDE SEQUENCE [LARGE SCALE GENOMIC DNA]</scope>
    <source>
        <strain evidence="6">CA040B</strain>
    </source>
</reference>
<comment type="caution">
    <text evidence="5">The sequence shown here is derived from an EMBL/GenBank/DDBJ whole genome shotgun (WGS) entry which is preliminary data.</text>
</comment>
<gene>
    <name evidence="5" type="ORF">D7X12_18205</name>
</gene>
<protein>
    <submittedName>
        <fullName evidence="5">Bacterioferritin</fullName>
    </submittedName>
</protein>
<dbReference type="EMBL" id="RAWG01000106">
    <property type="protein sequence ID" value="RKH41463.1"/>
    <property type="molecule type" value="Genomic_DNA"/>
</dbReference>
<dbReference type="GO" id="GO:0020037">
    <property type="term" value="F:heme binding"/>
    <property type="evidence" value="ECO:0007669"/>
    <property type="project" value="TreeGrafter"/>
</dbReference>
<dbReference type="GO" id="GO:0006879">
    <property type="term" value="P:intracellular iron ion homeostasis"/>
    <property type="evidence" value="ECO:0007669"/>
    <property type="project" value="UniProtKB-KW"/>
</dbReference>
<accession>A0A3A8NBV5</accession>